<dbReference type="SUPFAM" id="SSF56801">
    <property type="entry name" value="Acetyl-CoA synthetase-like"/>
    <property type="match status" value="1"/>
</dbReference>
<accession>A0A7G9R333</accession>
<protein>
    <submittedName>
        <fullName evidence="1">TIGR03089 family protein</fullName>
    </submittedName>
</protein>
<keyword evidence="2" id="KW-1185">Reference proteome</keyword>
<dbReference type="AlphaFoldDB" id="A0A7G9R333"/>
<dbReference type="KEGG" id="pei:H9L10_02710"/>
<organism evidence="1 2">
    <name type="scientific">Phycicoccus endophyticus</name>
    <dbReference type="NCBI Taxonomy" id="1690220"/>
    <lineage>
        <taxon>Bacteria</taxon>
        <taxon>Bacillati</taxon>
        <taxon>Actinomycetota</taxon>
        <taxon>Actinomycetes</taxon>
        <taxon>Micrococcales</taxon>
        <taxon>Intrasporangiaceae</taxon>
        <taxon>Phycicoccus</taxon>
    </lineage>
</organism>
<dbReference type="Gene3D" id="3.40.50.12780">
    <property type="entry name" value="N-terminal domain of ligase-like"/>
    <property type="match status" value="1"/>
</dbReference>
<reference evidence="1 2" key="1">
    <citation type="submission" date="2020-08" db="EMBL/GenBank/DDBJ databases">
        <title>Genome sequence of Phycicoccus endophyticus JCM 31784T.</title>
        <authorList>
            <person name="Hyun D.-W."/>
            <person name="Bae J.-W."/>
        </authorList>
    </citation>
    <scope>NUCLEOTIDE SEQUENCE [LARGE SCALE GENOMIC DNA]</scope>
    <source>
        <strain evidence="1 2">JCM 31784</strain>
    </source>
</reference>
<dbReference type="InterPro" id="IPR017523">
    <property type="entry name" value="Rv3268"/>
</dbReference>
<gene>
    <name evidence="1" type="ORF">H9L10_02710</name>
</gene>
<dbReference type="RefSeq" id="WP_166103409.1">
    <property type="nucleotide sequence ID" value="NZ_BMMY01000002.1"/>
</dbReference>
<name>A0A7G9R333_9MICO</name>
<dbReference type="InterPro" id="IPR042099">
    <property type="entry name" value="ANL_N_sf"/>
</dbReference>
<sequence>MATTDPTPADVLARLLASDPARPRVTVYDDTDGPTRGERVELSARVLANWVAKAANLLQDELDAGPGSTVRLSLPPHWRTLYWAWAAWSVGACVELGGPPAQAAEVLVTDEPTGADGSDRLVVVTLAALARQAASPVPVGSVDEARELARHGDVFVPMEEPDPTAPGLRTAAGTTSLAALVPAPSAAGRVHTATDDTEHLLRLALATWAGDGSLVLSRGTPGADVLASRLASEGVTGSA</sequence>
<evidence type="ECO:0000313" key="2">
    <source>
        <dbReference type="Proteomes" id="UP000515976"/>
    </source>
</evidence>
<proteinExistence type="predicted"/>
<dbReference type="Proteomes" id="UP000515976">
    <property type="component" value="Chromosome"/>
</dbReference>
<dbReference type="NCBIfam" id="TIGR03089">
    <property type="entry name" value="TIGR03089 family protein"/>
    <property type="match status" value="1"/>
</dbReference>
<evidence type="ECO:0000313" key="1">
    <source>
        <dbReference type="EMBL" id="QNN50008.1"/>
    </source>
</evidence>
<dbReference type="EMBL" id="CP060712">
    <property type="protein sequence ID" value="QNN50008.1"/>
    <property type="molecule type" value="Genomic_DNA"/>
</dbReference>